<feature type="compositionally biased region" description="Low complexity" evidence="1">
    <location>
        <begin position="1180"/>
        <end position="1204"/>
    </location>
</feature>
<evidence type="ECO:0008006" key="4">
    <source>
        <dbReference type="Google" id="ProtNLM"/>
    </source>
</evidence>
<evidence type="ECO:0000313" key="3">
    <source>
        <dbReference type="Proteomes" id="UP000317494"/>
    </source>
</evidence>
<reference evidence="2 3" key="1">
    <citation type="journal article" date="2019" name="Sci. Rep.">
        <title>Comparative genomics of chytrid fungi reveal insights into the obligate biotrophic and pathogenic lifestyle of Synchytrium endobioticum.</title>
        <authorList>
            <person name="van de Vossenberg B.T.L.H."/>
            <person name="Warris S."/>
            <person name="Nguyen H.D.T."/>
            <person name="van Gent-Pelzer M.P.E."/>
            <person name="Joly D.L."/>
            <person name="van de Geest H.C."/>
            <person name="Bonants P.J.M."/>
            <person name="Smith D.S."/>
            <person name="Levesque C.A."/>
            <person name="van der Lee T.A.J."/>
        </authorList>
    </citation>
    <scope>NUCLEOTIDE SEQUENCE [LARGE SCALE GENOMIC DNA]</scope>
    <source>
        <strain evidence="2 3">MB42</strain>
    </source>
</reference>
<feature type="compositionally biased region" description="Polar residues" evidence="1">
    <location>
        <begin position="470"/>
        <end position="489"/>
    </location>
</feature>
<accession>A0A507CFT5</accession>
<feature type="compositionally biased region" description="Polar residues" evidence="1">
    <location>
        <begin position="437"/>
        <end position="449"/>
    </location>
</feature>
<feature type="compositionally biased region" description="Low complexity" evidence="1">
    <location>
        <begin position="278"/>
        <end position="288"/>
    </location>
</feature>
<feature type="compositionally biased region" description="Low complexity" evidence="1">
    <location>
        <begin position="560"/>
        <end position="578"/>
    </location>
</feature>
<feature type="compositionally biased region" description="Polar residues" evidence="1">
    <location>
        <begin position="418"/>
        <end position="428"/>
    </location>
</feature>
<organism evidence="2 3">
    <name type="scientific">Synchytrium endobioticum</name>
    <dbReference type="NCBI Taxonomy" id="286115"/>
    <lineage>
        <taxon>Eukaryota</taxon>
        <taxon>Fungi</taxon>
        <taxon>Fungi incertae sedis</taxon>
        <taxon>Chytridiomycota</taxon>
        <taxon>Chytridiomycota incertae sedis</taxon>
        <taxon>Chytridiomycetes</taxon>
        <taxon>Synchytriales</taxon>
        <taxon>Synchytriaceae</taxon>
        <taxon>Synchytrium</taxon>
    </lineage>
</organism>
<keyword evidence="3" id="KW-1185">Reference proteome</keyword>
<comment type="caution">
    <text evidence="2">The sequence shown here is derived from an EMBL/GenBank/DDBJ whole genome shotgun (WGS) entry which is preliminary data.</text>
</comment>
<dbReference type="VEuPathDB" id="FungiDB:SeMB42_g07042"/>
<feature type="compositionally biased region" description="Polar residues" evidence="1">
    <location>
        <begin position="1127"/>
        <end position="1151"/>
    </location>
</feature>
<feature type="region of interest" description="Disordered" evidence="1">
    <location>
        <begin position="553"/>
        <end position="744"/>
    </location>
</feature>
<dbReference type="Proteomes" id="UP000317494">
    <property type="component" value="Unassembled WGS sequence"/>
</dbReference>
<dbReference type="AlphaFoldDB" id="A0A507CFT5"/>
<feature type="compositionally biased region" description="Low complexity" evidence="1">
    <location>
        <begin position="916"/>
        <end position="930"/>
    </location>
</feature>
<feature type="compositionally biased region" description="Basic and acidic residues" evidence="1">
    <location>
        <begin position="259"/>
        <end position="268"/>
    </location>
</feature>
<feature type="region of interest" description="Disordered" evidence="1">
    <location>
        <begin position="157"/>
        <end position="176"/>
    </location>
</feature>
<feature type="region of interest" description="Disordered" evidence="1">
    <location>
        <begin position="102"/>
        <end position="149"/>
    </location>
</feature>
<feature type="region of interest" description="Disordered" evidence="1">
    <location>
        <begin position="916"/>
        <end position="940"/>
    </location>
</feature>
<feature type="region of interest" description="Disordered" evidence="1">
    <location>
        <begin position="259"/>
        <end position="341"/>
    </location>
</feature>
<evidence type="ECO:0000313" key="2">
    <source>
        <dbReference type="EMBL" id="TPX36794.1"/>
    </source>
</evidence>
<feature type="region of interest" description="Disordered" evidence="1">
    <location>
        <begin position="961"/>
        <end position="1005"/>
    </location>
</feature>
<feature type="compositionally biased region" description="Low complexity" evidence="1">
    <location>
        <begin position="498"/>
        <end position="508"/>
    </location>
</feature>
<evidence type="ECO:0000256" key="1">
    <source>
        <dbReference type="SAM" id="MobiDB-lite"/>
    </source>
</evidence>
<feature type="compositionally biased region" description="Basic and acidic residues" evidence="1">
    <location>
        <begin position="289"/>
        <end position="301"/>
    </location>
</feature>
<dbReference type="STRING" id="286115.A0A507CFT5"/>
<feature type="region of interest" description="Disordered" evidence="1">
    <location>
        <begin position="1102"/>
        <end position="1204"/>
    </location>
</feature>
<feature type="compositionally biased region" description="Low complexity" evidence="1">
    <location>
        <begin position="665"/>
        <end position="682"/>
    </location>
</feature>
<feature type="region of interest" description="Disordered" evidence="1">
    <location>
        <begin position="414"/>
        <end position="508"/>
    </location>
</feature>
<feature type="compositionally biased region" description="Basic and acidic residues" evidence="1">
    <location>
        <begin position="605"/>
        <end position="623"/>
    </location>
</feature>
<proteinExistence type="predicted"/>
<name>A0A507CFT5_9FUNG</name>
<sequence length="1227" mass="131687">MAAGDGLSCRYAPRRTASPHPSLLVRDRSDTLDIGWPCVASRTSALHDIITPQLFSYECKSSQNKRRQPAKGPQLFLLHDIVFPSQFHCIVPRQQHRNWTYTSNINPPPPFPKKRWSADSSLDHHHSSHPCTHQSKQSKEGRRECTMTTQAADTATALAPSASAAGGPRHRYNNHSTGKQYRNQYQYHHGQRDYHAHRHNQQRTAEDESFAKLTIKYGQSLHTLKQVFASEWSDHDLLTILDEVQGDVDTAIDRISQGHGEKWGEVNKSKKKDKKDSTSSVHSSSKSHQFSEDRSFPDARPSRGMSRGRAGFRGRGRGGTLGYRDRRHESGPEPVAVLDSPNPDALWADAADISNNSVPVSVEKADVEINNVNSNSTNENYSNAWSEVAVESTAVAADSWSAADTWSTAPSTWAVASGQVSSQITDNSSKPRDNKPKPQNRSRPQQDSRSGGGYNKKKAWAPNTAAGARTRNSSDPNTIANGVSDTNNAEFDDSINHSDVSVPSQSVSAPSSSAAKVASAYSKAPSKVSAAVASWAKIAAPAPVVSPHAVEKPAIPNKPTVPIAPTAATGTPTSLPAAKHSPPRTTAPAKREQAAPPTTPSAEANDEKLTKTRETQRLADKPMTHKLPPVTSESIQPAFIPSPSLMSQSGPQDGRVVAPTSNPISRSSSPQLRSQPEQLQLPLPTPVSQQRSQHEEASASLQTMSRPPPGLHKQPGQNRAVQQPRKKQDNPVVLPSNAPADDSAVQTTSLRFGSVGVAEPSDPAGDEIMTGHNEYTTSICSTNNSIPSNVVAHHALNSHDEVVHAPQVLPSAAVLSAPSVVRPDIAAPAQPVPSQYSQQAASQRAMQVPVQMLQPGLPPILNIAPGAPMTVPDANAFAQQMVQLGGFSMSGVPSEYGAWGENRGMMGYYDPNNYGQSSAAPASQTQPSTPKYHEGPMPGLGHPVSTMSAPPVGHMTQMTPGVSSHGPAQGAGVAAQTIAGPGGPQGQATSHQSQAPLPSQPQQSQQQYMPYYQQYGYPQYYMPAPPQQYQTPYGTQYTQPFAPKSMYPPYATASSAPGAQGGNKVGQYAAYGQNQMYGYEDTENNYKAGVYGGSAPGFSAFGETPQSLKAPGGSSPQQSQEYKRTNTRYTPDSSNRNYSPLSSMTGQSSLGQHVPQQPQYPPLSQQPGMNLSNPGNFMTPGQQPNVAAPQQQPPQQQGYPQYSQGYYAYGNQGVAGSRGNQTGYWNQ</sequence>
<dbReference type="EMBL" id="QEAN01000448">
    <property type="protein sequence ID" value="TPX36794.1"/>
    <property type="molecule type" value="Genomic_DNA"/>
</dbReference>
<feature type="compositionally biased region" description="Low complexity" evidence="1">
    <location>
        <begin position="992"/>
        <end position="1005"/>
    </location>
</feature>
<protein>
    <recommendedName>
        <fullName evidence="4">CUE domain-containing protein</fullName>
    </recommendedName>
</protein>
<gene>
    <name evidence="2" type="ORF">SeMB42_g07042</name>
</gene>